<dbReference type="SUPFAM" id="SSF117281">
    <property type="entry name" value="Kelch motif"/>
    <property type="match status" value="1"/>
</dbReference>
<dbReference type="GO" id="GO:0005737">
    <property type="term" value="C:cytoplasm"/>
    <property type="evidence" value="ECO:0007669"/>
    <property type="project" value="TreeGrafter"/>
</dbReference>
<dbReference type="InterPro" id="IPR052456">
    <property type="entry name" value="CTLH_complex_component"/>
</dbReference>
<proteinExistence type="predicted"/>
<dbReference type="SMART" id="SM00667">
    <property type="entry name" value="LisH"/>
    <property type="match status" value="1"/>
</dbReference>
<comment type="caution">
    <text evidence="4">The sequence shown here is derived from an EMBL/GenBank/DDBJ whole genome shotgun (WGS) entry which is preliminary data.</text>
</comment>
<feature type="domain" description="Muskelin N-terminal" evidence="3">
    <location>
        <begin position="15"/>
        <end position="52"/>
    </location>
</feature>
<reference evidence="4" key="1">
    <citation type="journal article" date="2020" name="bioRxiv">
        <title>Chromosome-level reference genome of the European wasp spider Argiope bruennichi: a resource for studies on range expansion and evolutionary adaptation.</title>
        <authorList>
            <person name="Sheffer M.M."/>
            <person name="Hoppe A."/>
            <person name="Krehenwinkel H."/>
            <person name="Uhl G."/>
            <person name="Kuss A.W."/>
            <person name="Jensen L."/>
            <person name="Jensen C."/>
            <person name="Gillespie R.G."/>
            <person name="Hoff K.J."/>
            <person name="Prost S."/>
        </authorList>
    </citation>
    <scope>NUCLEOTIDE SEQUENCE</scope>
</reference>
<evidence type="ECO:0000256" key="1">
    <source>
        <dbReference type="ARBA" id="ARBA00022441"/>
    </source>
</evidence>
<evidence type="ECO:0000256" key="2">
    <source>
        <dbReference type="ARBA" id="ARBA00022737"/>
    </source>
</evidence>
<dbReference type="Pfam" id="PF06588">
    <property type="entry name" value="Muskelin_N"/>
    <property type="match status" value="1"/>
</dbReference>
<dbReference type="PANTHER" id="PTHR15526">
    <property type="entry name" value="MUSKELIN"/>
    <property type="match status" value="1"/>
</dbReference>
<dbReference type="AlphaFoldDB" id="A0A8T0FRK2"/>
<organism evidence="4 5">
    <name type="scientific">Argiope bruennichi</name>
    <name type="common">Wasp spider</name>
    <name type="synonym">Aranea bruennichi</name>
    <dbReference type="NCBI Taxonomy" id="94029"/>
    <lineage>
        <taxon>Eukaryota</taxon>
        <taxon>Metazoa</taxon>
        <taxon>Ecdysozoa</taxon>
        <taxon>Arthropoda</taxon>
        <taxon>Chelicerata</taxon>
        <taxon>Arachnida</taxon>
        <taxon>Araneae</taxon>
        <taxon>Araneomorphae</taxon>
        <taxon>Entelegynae</taxon>
        <taxon>Araneoidea</taxon>
        <taxon>Araneidae</taxon>
        <taxon>Argiope</taxon>
    </lineage>
</organism>
<dbReference type="EMBL" id="JABXBU010000002">
    <property type="protein sequence ID" value="KAF8793794.1"/>
    <property type="molecule type" value="Genomic_DNA"/>
</dbReference>
<dbReference type="InterPro" id="IPR015915">
    <property type="entry name" value="Kelch-typ_b-propeller"/>
</dbReference>
<reference evidence="4" key="2">
    <citation type="submission" date="2020-06" db="EMBL/GenBank/DDBJ databases">
        <authorList>
            <person name="Sheffer M."/>
        </authorList>
    </citation>
    <scope>NUCLEOTIDE SEQUENCE</scope>
</reference>
<dbReference type="InterPro" id="IPR006652">
    <property type="entry name" value="Kelch_1"/>
</dbReference>
<accession>A0A8T0FRK2</accession>
<keyword evidence="2" id="KW-0677">Repeat</keyword>
<gene>
    <name evidence="4" type="ORF">HNY73_001833</name>
</gene>
<dbReference type="Pfam" id="PF01344">
    <property type="entry name" value="Kelch_1"/>
    <property type="match status" value="1"/>
</dbReference>
<evidence type="ECO:0000313" key="5">
    <source>
        <dbReference type="Proteomes" id="UP000807504"/>
    </source>
</evidence>
<dbReference type="Proteomes" id="UP000807504">
    <property type="component" value="Unassembled WGS sequence"/>
</dbReference>
<dbReference type="PROSITE" id="PS50896">
    <property type="entry name" value="LISH"/>
    <property type="match status" value="1"/>
</dbReference>
<dbReference type="InterPro" id="IPR006594">
    <property type="entry name" value="LisH"/>
</dbReference>
<sequence>MLSHPKPSSYYFLYFQYREKETIRLCLKHFRQHNYSEAFESLQKRTRVQLEDALLSKLHQCLVVEGDYVAAEQLLVKAANDGCLDHYLEQQTHKAKWVPLIVPPKCSESEHHRPGMRGGHQMCIDVHTENIYLFGGWDGTTDLSDLWCYHIPSGSWTCLSSDTTAEGGPTPRSCHKMCLDPERKKIFTIGRYLDSGMRIPKYMKLIQHLKYKIVLNDKLTQGLVKANNKMFYWFCFKVL</sequence>
<keyword evidence="1" id="KW-0880">Kelch repeat</keyword>
<dbReference type="InterPro" id="IPR010565">
    <property type="entry name" value="Muskelin_N"/>
</dbReference>
<dbReference type="Gene3D" id="2.120.10.80">
    <property type="entry name" value="Kelch-type beta propeller"/>
    <property type="match status" value="1"/>
</dbReference>
<keyword evidence="5" id="KW-1185">Reference proteome</keyword>
<evidence type="ECO:0000313" key="4">
    <source>
        <dbReference type="EMBL" id="KAF8793794.1"/>
    </source>
</evidence>
<evidence type="ECO:0000259" key="3">
    <source>
        <dbReference type="Pfam" id="PF06588"/>
    </source>
</evidence>
<protein>
    <submittedName>
        <fullName evidence="4">Muskelin like protein</fullName>
    </submittedName>
</protein>
<dbReference type="PANTHER" id="PTHR15526:SF5">
    <property type="entry name" value="MUSKELIN"/>
    <property type="match status" value="1"/>
</dbReference>
<name>A0A8T0FRK2_ARGBR</name>